<reference evidence="2" key="1">
    <citation type="journal article" date="2022" name="bioRxiv">
        <title>Sequencing and chromosome-scale assembly of the giantPleurodeles waltlgenome.</title>
        <authorList>
            <person name="Brown T."/>
            <person name="Elewa A."/>
            <person name="Iarovenko S."/>
            <person name="Subramanian E."/>
            <person name="Araus A.J."/>
            <person name="Petzold A."/>
            <person name="Susuki M."/>
            <person name="Suzuki K.-i.T."/>
            <person name="Hayashi T."/>
            <person name="Toyoda A."/>
            <person name="Oliveira C."/>
            <person name="Osipova E."/>
            <person name="Leigh N.D."/>
            <person name="Simon A."/>
            <person name="Yun M.H."/>
        </authorList>
    </citation>
    <scope>NUCLEOTIDE SEQUENCE</scope>
    <source>
        <strain evidence="2">20211129_DDA</strain>
        <tissue evidence="2">Liver</tissue>
    </source>
</reference>
<name>A0AAV7SLG9_PLEWA</name>
<evidence type="ECO:0000313" key="3">
    <source>
        <dbReference type="Proteomes" id="UP001066276"/>
    </source>
</evidence>
<evidence type="ECO:0000256" key="1">
    <source>
        <dbReference type="SAM" id="MobiDB-lite"/>
    </source>
</evidence>
<accession>A0AAV7SLG9</accession>
<organism evidence="2 3">
    <name type="scientific">Pleurodeles waltl</name>
    <name type="common">Iberian ribbed newt</name>
    <dbReference type="NCBI Taxonomy" id="8319"/>
    <lineage>
        <taxon>Eukaryota</taxon>
        <taxon>Metazoa</taxon>
        <taxon>Chordata</taxon>
        <taxon>Craniata</taxon>
        <taxon>Vertebrata</taxon>
        <taxon>Euteleostomi</taxon>
        <taxon>Amphibia</taxon>
        <taxon>Batrachia</taxon>
        <taxon>Caudata</taxon>
        <taxon>Salamandroidea</taxon>
        <taxon>Salamandridae</taxon>
        <taxon>Pleurodelinae</taxon>
        <taxon>Pleurodeles</taxon>
    </lineage>
</organism>
<gene>
    <name evidence="2" type="ORF">NDU88_005292</name>
</gene>
<evidence type="ECO:0000313" key="2">
    <source>
        <dbReference type="EMBL" id="KAJ1164859.1"/>
    </source>
</evidence>
<proteinExistence type="predicted"/>
<keyword evidence="3" id="KW-1185">Reference proteome</keyword>
<dbReference type="AlphaFoldDB" id="A0AAV7SLG9"/>
<feature type="region of interest" description="Disordered" evidence="1">
    <location>
        <begin position="1"/>
        <end position="36"/>
    </location>
</feature>
<comment type="caution">
    <text evidence="2">The sequence shown here is derived from an EMBL/GenBank/DDBJ whole genome shotgun (WGS) entry which is preliminary data.</text>
</comment>
<dbReference type="EMBL" id="JANPWB010000008">
    <property type="protein sequence ID" value="KAJ1164859.1"/>
    <property type="molecule type" value="Genomic_DNA"/>
</dbReference>
<sequence>MRERPSPSVRTILQAPGPAAQSSCYGAQGEPLGPQSLGAMRRRAAGERPVLWPRPPLAPLQVELTGLEHMLSLQDLSTSGVRRAKPNQVLAGLKLELVELDEDRNMSKDPDNRIEPED</sequence>
<dbReference type="Proteomes" id="UP001066276">
    <property type="component" value="Chromosome 4_2"/>
</dbReference>
<protein>
    <submittedName>
        <fullName evidence="2">Uncharacterized protein</fullName>
    </submittedName>
</protein>